<feature type="transmembrane region" description="Helical" evidence="1">
    <location>
        <begin position="14"/>
        <end position="35"/>
    </location>
</feature>
<dbReference type="STRING" id="37658.SAMN05661086_03747"/>
<keyword evidence="1" id="KW-1133">Transmembrane helix</keyword>
<keyword evidence="1" id="KW-0812">Transmembrane</keyword>
<reference evidence="2 3" key="1">
    <citation type="submission" date="2016-10" db="EMBL/GenBank/DDBJ databases">
        <authorList>
            <person name="de Groot N.N."/>
        </authorList>
    </citation>
    <scope>NUCLEOTIDE SEQUENCE [LARGE SCALE GENOMIC DNA]</scope>
    <source>
        <strain evidence="2 3">743A</strain>
    </source>
</reference>
<sequence length="86" mass="9459">MKRVKEFVLKSKKIYAILGAGMIMCLCVLTANISYGMGQEQAAGYSAEYLNRYATISLAYADSFPNEPYENALAYAEKDCNIAVGK</sequence>
<protein>
    <submittedName>
        <fullName evidence="2">Uncharacterized protein</fullName>
    </submittedName>
</protein>
<proteinExistence type="predicted"/>
<dbReference type="RefSeq" id="WP_092564462.1">
    <property type="nucleotide sequence ID" value="NZ_FOYZ01000033.1"/>
</dbReference>
<name>A0A1I6M1X8_9FIRM</name>
<organism evidence="2 3">
    <name type="scientific">Anaeromicropila populeti</name>
    <dbReference type="NCBI Taxonomy" id="37658"/>
    <lineage>
        <taxon>Bacteria</taxon>
        <taxon>Bacillati</taxon>
        <taxon>Bacillota</taxon>
        <taxon>Clostridia</taxon>
        <taxon>Lachnospirales</taxon>
        <taxon>Lachnospiraceae</taxon>
        <taxon>Anaeromicropila</taxon>
    </lineage>
</organism>
<evidence type="ECO:0000313" key="2">
    <source>
        <dbReference type="EMBL" id="SFS09691.1"/>
    </source>
</evidence>
<dbReference type="Proteomes" id="UP000199659">
    <property type="component" value="Unassembled WGS sequence"/>
</dbReference>
<dbReference type="EMBL" id="FOYZ01000033">
    <property type="protein sequence ID" value="SFS09691.1"/>
    <property type="molecule type" value="Genomic_DNA"/>
</dbReference>
<evidence type="ECO:0000256" key="1">
    <source>
        <dbReference type="SAM" id="Phobius"/>
    </source>
</evidence>
<gene>
    <name evidence="2" type="ORF">SAMN05661086_03747</name>
</gene>
<keyword evidence="1" id="KW-0472">Membrane</keyword>
<accession>A0A1I6M1X8</accession>
<dbReference type="AlphaFoldDB" id="A0A1I6M1X8"/>
<keyword evidence="3" id="KW-1185">Reference proteome</keyword>
<evidence type="ECO:0000313" key="3">
    <source>
        <dbReference type="Proteomes" id="UP000199659"/>
    </source>
</evidence>